<evidence type="ECO:0000259" key="1">
    <source>
        <dbReference type="Pfam" id="PF12680"/>
    </source>
</evidence>
<evidence type="ECO:0000313" key="3">
    <source>
        <dbReference type="Proteomes" id="UP000320481"/>
    </source>
</evidence>
<dbReference type="RefSeq" id="WP_146465839.1">
    <property type="nucleotide sequence ID" value="NZ_VOGW01000088.1"/>
</dbReference>
<gene>
    <name evidence="2" type="ORF">FRZ03_16045</name>
</gene>
<proteinExistence type="predicted"/>
<feature type="domain" description="SnoaL-like" evidence="1">
    <location>
        <begin position="12"/>
        <end position="115"/>
    </location>
</feature>
<dbReference type="InterPro" id="IPR014710">
    <property type="entry name" value="RmlC-like_jellyroll"/>
</dbReference>
<comment type="caution">
    <text evidence="2">The sequence shown here is derived from an EMBL/GenBank/DDBJ whole genome shotgun (WGS) entry which is preliminary data.</text>
</comment>
<dbReference type="AlphaFoldDB" id="A0A5C6JU40"/>
<dbReference type="InterPro" id="IPR037401">
    <property type="entry name" value="SnoaL-like"/>
</dbReference>
<dbReference type="InterPro" id="IPR032710">
    <property type="entry name" value="NTF2-like_dom_sf"/>
</dbReference>
<protein>
    <submittedName>
        <fullName evidence="2">Nuclear transport factor 2 family protein</fullName>
    </submittedName>
</protein>
<name>A0A5C6JU40_9ACTN</name>
<dbReference type="Pfam" id="PF12680">
    <property type="entry name" value="SnoaL_2"/>
    <property type="match status" value="1"/>
</dbReference>
<accession>A0A5C6JU40</accession>
<sequence length="260" mass="28684">MSTMQSMPAFDVEALRRGIEERDVATMRGLYAENAQMTVVDRRDQPSHPHQISGASAIGEFLEELCSRDMEHRLEQVVVSADGSHAAYLERCRYPDDTTVLATSMLDLRDGRITAQTSLQEWDEESGGARPEAAPTAAAEAAERVEHLDFSKPDEVRTFGHGRAEIFNVGGGVIGRLVLEPGWRWSEDVKPLAGTEWCEAPHFQYHVSGTIRVHMADGTEFDAKAGDLTLLPSGHDAWVIGDETVVVVDWQGAVHYAEKP</sequence>
<evidence type="ECO:0000313" key="2">
    <source>
        <dbReference type="EMBL" id="TWV45613.1"/>
    </source>
</evidence>
<keyword evidence="3" id="KW-1185">Reference proteome</keyword>
<dbReference type="Proteomes" id="UP000320481">
    <property type="component" value="Unassembled WGS sequence"/>
</dbReference>
<dbReference type="Gene3D" id="3.10.450.50">
    <property type="match status" value="1"/>
</dbReference>
<reference evidence="2" key="1">
    <citation type="journal article" date="2019" name="Microbiol. Resour. Announc.">
        <title>Draft Genomic Sequences of Streptomyces misionensis and Streptomyces albidoflavus, bacteria applied for phytopathogen biocontrol.</title>
        <authorList>
            <person name="Pylro V."/>
            <person name="Dias A."/>
            <person name="Andreote F."/>
            <person name="Varani A."/>
            <person name="Andreote C."/>
            <person name="Bernardo E."/>
            <person name="Martins T."/>
        </authorList>
    </citation>
    <scope>NUCLEOTIDE SEQUENCE [LARGE SCALE GENOMIC DNA]</scope>
    <source>
        <strain evidence="2">66</strain>
    </source>
</reference>
<dbReference type="InterPro" id="IPR011051">
    <property type="entry name" value="RmlC_Cupin_sf"/>
</dbReference>
<dbReference type="SUPFAM" id="SSF54427">
    <property type="entry name" value="NTF2-like"/>
    <property type="match status" value="1"/>
</dbReference>
<organism evidence="2 3">
    <name type="scientific">Streptomyces misionensis</name>
    <dbReference type="NCBI Taxonomy" id="67331"/>
    <lineage>
        <taxon>Bacteria</taxon>
        <taxon>Bacillati</taxon>
        <taxon>Actinomycetota</taxon>
        <taxon>Actinomycetes</taxon>
        <taxon>Kitasatosporales</taxon>
        <taxon>Streptomycetaceae</taxon>
        <taxon>Streptomyces</taxon>
    </lineage>
</organism>
<dbReference type="Gene3D" id="2.60.120.10">
    <property type="entry name" value="Jelly Rolls"/>
    <property type="match status" value="1"/>
</dbReference>
<dbReference type="CDD" id="cd06990">
    <property type="entry name" value="cupin_DUF861"/>
    <property type="match status" value="1"/>
</dbReference>
<dbReference type="SUPFAM" id="SSF51182">
    <property type="entry name" value="RmlC-like cupins"/>
    <property type="match status" value="1"/>
</dbReference>
<dbReference type="EMBL" id="VOGW01000088">
    <property type="protein sequence ID" value="TWV45613.1"/>
    <property type="molecule type" value="Genomic_DNA"/>
</dbReference>